<dbReference type="InterPro" id="IPR024220">
    <property type="entry name" value="DUF3780"/>
</dbReference>
<reference evidence="1" key="1">
    <citation type="submission" date="2017-02" db="EMBL/GenBank/DDBJ databases">
        <authorList>
            <person name="Regsiter A."/>
            <person name="William W."/>
        </authorList>
    </citation>
    <scope>NUCLEOTIDE SEQUENCE</scope>
    <source>
        <strain evidence="1">Bib</strain>
    </source>
</reference>
<dbReference type="EMBL" id="FWDM01000029">
    <property type="protein sequence ID" value="SLM14727.1"/>
    <property type="molecule type" value="Genomic_DNA"/>
</dbReference>
<protein>
    <recommendedName>
        <fullName evidence="2">DUF3780 domain-containing protein</fullName>
    </recommendedName>
</protein>
<organism evidence="1">
    <name type="scientific">uncultured spirochete</name>
    <dbReference type="NCBI Taxonomy" id="156406"/>
    <lineage>
        <taxon>Bacteria</taxon>
        <taxon>Pseudomonadati</taxon>
        <taxon>Spirochaetota</taxon>
        <taxon>Spirochaetia</taxon>
        <taxon>Spirochaetales</taxon>
        <taxon>environmental samples</taxon>
    </lineage>
</organism>
<proteinExistence type="predicted"/>
<sequence>MKAKLPGFGFDPEKHAHFFAVIFPSASKGESTIKVIEHFEWPGEVPDDTTISFDNRDLKVFIKREFFNEVADAIKAEFNRRLTAHGLPTGRWPARGGTALLSASFGKELLLLLWAIEDASTSDIQNAVHNWLGLSPEERWWLYTMTNAATGQALAGRNRGWRKAVRFALCENPVSGVIIRKRLALEPSLFEEVEE</sequence>
<evidence type="ECO:0000313" key="1">
    <source>
        <dbReference type="EMBL" id="SLM14727.1"/>
    </source>
</evidence>
<accession>A0A3P3XKI0</accession>
<evidence type="ECO:0008006" key="2">
    <source>
        <dbReference type="Google" id="ProtNLM"/>
    </source>
</evidence>
<dbReference type="AlphaFoldDB" id="A0A3P3XKI0"/>
<dbReference type="Pfam" id="PF12635">
    <property type="entry name" value="DUF3780"/>
    <property type="match status" value="1"/>
</dbReference>
<name>A0A3P3XKI0_9SPIR</name>
<gene>
    <name evidence="1" type="ORF">SPIROBIBN47_350052</name>
</gene>